<organism evidence="2 3">
    <name type="scientific">Streptomyces synnematoformans</name>
    <dbReference type="NCBI Taxonomy" id="415721"/>
    <lineage>
        <taxon>Bacteria</taxon>
        <taxon>Bacillati</taxon>
        <taxon>Actinomycetota</taxon>
        <taxon>Actinomycetes</taxon>
        <taxon>Kitasatosporales</taxon>
        <taxon>Streptomycetaceae</taxon>
        <taxon>Streptomyces</taxon>
    </lineage>
</organism>
<evidence type="ECO:0000313" key="2">
    <source>
        <dbReference type="EMBL" id="GAA1505466.1"/>
    </source>
</evidence>
<proteinExistence type="predicted"/>
<keyword evidence="1" id="KW-0812">Transmembrane</keyword>
<accession>A0ABP4KMW2</accession>
<evidence type="ECO:0008006" key="4">
    <source>
        <dbReference type="Google" id="ProtNLM"/>
    </source>
</evidence>
<reference evidence="3" key="1">
    <citation type="journal article" date="2019" name="Int. J. Syst. Evol. Microbiol.">
        <title>The Global Catalogue of Microorganisms (GCM) 10K type strain sequencing project: providing services to taxonomists for standard genome sequencing and annotation.</title>
        <authorList>
            <consortium name="The Broad Institute Genomics Platform"/>
            <consortium name="The Broad Institute Genome Sequencing Center for Infectious Disease"/>
            <person name="Wu L."/>
            <person name="Ma J."/>
        </authorList>
    </citation>
    <scope>NUCLEOTIDE SEQUENCE [LARGE SCALE GENOMIC DNA]</scope>
    <source>
        <strain evidence="3">JCM 15481</strain>
    </source>
</reference>
<protein>
    <recommendedName>
        <fullName evidence="4">ABC transporter permease</fullName>
    </recommendedName>
</protein>
<keyword evidence="1" id="KW-0472">Membrane</keyword>
<dbReference type="EMBL" id="BAAAPF010000377">
    <property type="protein sequence ID" value="GAA1505466.1"/>
    <property type="molecule type" value="Genomic_DNA"/>
</dbReference>
<feature type="transmembrane region" description="Helical" evidence="1">
    <location>
        <begin position="130"/>
        <end position="151"/>
    </location>
</feature>
<feature type="transmembrane region" description="Helical" evidence="1">
    <location>
        <begin position="86"/>
        <end position="110"/>
    </location>
</feature>
<dbReference type="Proteomes" id="UP001500443">
    <property type="component" value="Unassembled WGS sequence"/>
</dbReference>
<name>A0ABP4KMW2_9ACTN</name>
<evidence type="ECO:0000313" key="3">
    <source>
        <dbReference type="Proteomes" id="UP001500443"/>
    </source>
</evidence>
<keyword evidence="1" id="KW-1133">Transmembrane helix</keyword>
<sequence>MPGTWWLLLAVAAVTAAVGAGAVSGLSTAHCPPAGCREDVVRTSLAGVWAGQAPLAVFASLAVTAEYGTGTIRTTLTAVPARLRVLAAKAAVVGAAVLVAGGAGAWGALLAGRALVPAGFAPYDLGAGPVLRAGFGSALYLALVALLALGVGTALRDTAGSVAACLAVLYASPLVAGMLSDPEWVERLQRYGPASAGLAVQSTVGTDGLPIGPWAGLGVLAAWAAAALAAGGAVLRSRDA</sequence>
<feature type="transmembrane region" description="Helical" evidence="1">
    <location>
        <begin position="158"/>
        <end position="179"/>
    </location>
</feature>
<feature type="transmembrane region" description="Helical" evidence="1">
    <location>
        <begin position="214"/>
        <end position="235"/>
    </location>
</feature>
<gene>
    <name evidence="2" type="ORF">GCM10009802_61830</name>
</gene>
<comment type="caution">
    <text evidence="2">The sequence shown here is derived from an EMBL/GenBank/DDBJ whole genome shotgun (WGS) entry which is preliminary data.</text>
</comment>
<evidence type="ECO:0000256" key="1">
    <source>
        <dbReference type="SAM" id="Phobius"/>
    </source>
</evidence>
<keyword evidence="3" id="KW-1185">Reference proteome</keyword>